<dbReference type="Proteomes" id="UP000001446">
    <property type="component" value="Chromosome"/>
</dbReference>
<dbReference type="GO" id="GO:0016655">
    <property type="term" value="F:oxidoreductase activity, acting on NAD(P)H, quinone or similar compound as acceptor"/>
    <property type="evidence" value="ECO:0007669"/>
    <property type="project" value="InterPro"/>
</dbReference>
<feature type="binding site" evidence="6">
    <location>
        <begin position="102"/>
        <end position="105"/>
    </location>
    <ligand>
        <name>FMN</name>
        <dbReference type="ChEBI" id="CHEBI:58210"/>
    </ligand>
</feature>
<dbReference type="EC" id="1.7.1.17" evidence="6"/>
<dbReference type="RefSeq" id="WP_012885308.1">
    <property type="nucleotide sequence ID" value="NC_013592.1"/>
</dbReference>
<keyword evidence="3 6" id="KW-0560">Oxidoreductase</keyword>
<evidence type="ECO:0000256" key="3">
    <source>
        <dbReference type="ARBA" id="ARBA00023002"/>
    </source>
</evidence>
<dbReference type="PANTHER" id="PTHR43741">
    <property type="entry name" value="FMN-DEPENDENT NADH-AZOREDUCTASE 1"/>
    <property type="match status" value="1"/>
</dbReference>
<organism evidence="8 9">
    <name type="scientific">Dickeya zeae (strain Ech586)</name>
    <name type="common">Dickeya dadantii (strain Ech586)</name>
    <dbReference type="NCBI Taxonomy" id="590409"/>
    <lineage>
        <taxon>Bacteria</taxon>
        <taxon>Pseudomonadati</taxon>
        <taxon>Pseudomonadota</taxon>
        <taxon>Gammaproteobacteria</taxon>
        <taxon>Enterobacterales</taxon>
        <taxon>Pectobacteriaceae</taxon>
        <taxon>Dickeya</taxon>
        <taxon>Dickeya parazeae</taxon>
    </lineage>
</organism>
<evidence type="ECO:0000256" key="6">
    <source>
        <dbReference type="HAMAP-Rule" id="MF_01216"/>
    </source>
</evidence>
<proteinExistence type="inferred from homology"/>
<sequence>MTKILHIDASARPGLGGIDLHGSYSRRLTHDFVKYWLSRQPDAAVRYRDVGLQPPDHINHSWIEAGFGSGLEPVEVDRVLGKSNELVDELLWADVLVLGVPMYNFGMPSSLKAWIDNIVRLGRTLFYTPDVPGHPFTGAFSERPLPVVLLSSRGDHGMDPGGEYAHMNHLDPAIKTALGFIGINEIHCIAVEHQSEGGDALSHSLQSALSRTADLANNLLAARGV</sequence>
<accession>D2C3B5</accession>
<protein>
    <recommendedName>
        <fullName evidence="6">FMN dependent NADH:quinone oxidoreductase</fullName>
        <ecNumber evidence="6">1.6.5.-</ecNumber>
    </recommendedName>
    <alternativeName>
        <fullName evidence="6">Azo-dye reductase</fullName>
    </alternativeName>
    <alternativeName>
        <fullName evidence="6">FMN-dependent NADH-azo compound oxidoreductase</fullName>
    </alternativeName>
    <alternativeName>
        <fullName evidence="6">FMN-dependent NADH-azoreductase</fullName>
        <ecNumber evidence="6">1.7.1.17</ecNumber>
    </alternativeName>
</protein>
<reference evidence="8" key="1">
    <citation type="submission" date="2009-12" db="EMBL/GenBank/DDBJ databases">
        <title>Complete sequence of Dickeya dadantii Ech586.</title>
        <authorList>
            <consortium name="US DOE Joint Genome Institute"/>
            <person name="Lucas S."/>
            <person name="Copeland A."/>
            <person name="Lapidus A."/>
            <person name="Glavina del Rio T."/>
            <person name="Tice H."/>
            <person name="Bruce D."/>
            <person name="Goodwin L."/>
            <person name="Pitluck S."/>
            <person name="Munk A.C."/>
            <person name="Brettin T."/>
            <person name="Detter J.C."/>
            <person name="Han C."/>
            <person name="Tapia R."/>
            <person name="Larimer F."/>
            <person name="Land M."/>
            <person name="Hauser L."/>
            <person name="Kyrpides N."/>
            <person name="Mikhailova N."/>
            <person name="Balakrishnan V."/>
            <person name="Glasner J."/>
            <person name="Perna N.T."/>
        </authorList>
    </citation>
    <scope>NUCLEOTIDE SEQUENCE [LARGE SCALE GENOMIC DNA]</scope>
    <source>
        <strain evidence="8">Ech586</strain>
    </source>
</reference>
<dbReference type="GO" id="GO:0010181">
    <property type="term" value="F:FMN binding"/>
    <property type="evidence" value="ECO:0007669"/>
    <property type="project" value="UniProtKB-UniRule"/>
</dbReference>
<dbReference type="OrthoDB" id="9787136at2"/>
<evidence type="ECO:0000313" key="8">
    <source>
        <dbReference type="EMBL" id="ACZ77496.1"/>
    </source>
</evidence>
<dbReference type="InterPro" id="IPR003680">
    <property type="entry name" value="Flavodoxin_fold"/>
</dbReference>
<comment type="function">
    <text evidence="6">Quinone reductase that provides resistance to thiol-specific stress caused by electrophilic quinones.</text>
</comment>
<dbReference type="EMBL" id="CP001836">
    <property type="protein sequence ID" value="ACZ77496.1"/>
    <property type="molecule type" value="Genomic_DNA"/>
</dbReference>
<evidence type="ECO:0000256" key="4">
    <source>
        <dbReference type="ARBA" id="ARBA00023027"/>
    </source>
</evidence>
<dbReference type="eggNOG" id="COG1182">
    <property type="taxonomic scope" value="Bacteria"/>
</dbReference>
<comment type="caution">
    <text evidence="6">Lacks conserved residue(s) required for the propagation of feature annotation.</text>
</comment>
<dbReference type="AlphaFoldDB" id="D2C3B5"/>
<evidence type="ECO:0000313" key="9">
    <source>
        <dbReference type="Proteomes" id="UP000001446"/>
    </source>
</evidence>
<dbReference type="HAMAP" id="MF_01216">
    <property type="entry name" value="Azoreductase_type1"/>
    <property type="match status" value="1"/>
</dbReference>
<evidence type="ECO:0000256" key="2">
    <source>
        <dbReference type="ARBA" id="ARBA00022643"/>
    </source>
</evidence>
<keyword evidence="2 6" id="KW-0288">FMN</keyword>
<comment type="subunit">
    <text evidence="6">Homodimer.</text>
</comment>
<comment type="function">
    <text evidence="6">Also exhibits azoreductase activity. Catalyzes the reductive cleavage of the azo bond in aromatic azo compounds to the corresponding amines.</text>
</comment>
<feature type="binding site" evidence="6">
    <location>
        <position position="10"/>
    </location>
    <ligand>
        <name>FMN</name>
        <dbReference type="ChEBI" id="CHEBI:58210"/>
    </ligand>
</feature>
<dbReference type="GO" id="GO:0016652">
    <property type="term" value="F:oxidoreductase activity, acting on NAD(P)H as acceptor"/>
    <property type="evidence" value="ECO:0007669"/>
    <property type="project" value="UniProtKB-UniRule"/>
</dbReference>
<dbReference type="Pfam" id="PF02525">
    <property type="entry name" value="Flavodoxin_2"/>
    <property type="match status" value="1"/>
</dbReference>
<name>D2C3B5_DICZ5</name>
<dbReference type="KEGG" id="ddc:Dd586_2653"/>
<dbReference type="InterPro" id="IPR029039">
    <property type="entry name" value="Flavoprotein-like_sf"/>
</dbReference>
<dbReference type="InterPro" id="IPR023048">
    <property type="entry name" value="NADH:quinone_OxRdtase_FMN_depd"/>
</dbReference>
<dbReference type="PANTHER" id="PTHR43741:SF4">
    <property type="entry name" value="FMN-DEPENDENT NADH:QUINONE OXIDOREDUCTASE"/>
    <property type="match status" value="1"/>
</dbReference>
<comment type="catalytic activity">
    <reaction evidence="5">
        <text>N,N-dimethyl-1,4-phenylenediamine + anthranilate + 2 NAD(+) = 2-(4-dimethylaminophenyl)diazenylbenzoate + 2 NADH + 2 H(+)</text>
        <dbReference type="Rhea" id="RHEA:55872"/>
        <dbReference type="ChEBI" id="CHEBI:15378"/>
        <dbReference type="ChEBI" id="CHEBI:15783"/>
        <dbReference type="ChEBI" id="CHEBI:16567"/>
        <dbReference type="ChEBI" id="CHEBI:57540"/>
        <dbReference type="ChEBI" id="CHEBI:57945"/>
        <dbReference type="ChEBI" id="CHEBI:71579"/>
        <dbReference type="EC" id="1.7.1.17"/>
    </reaction>
    <physiologicalReaction direction="right-to-left" evidence="5">
        <dbReference type="Rhea" id="RHEA:55874"/>
    </physiologicalReaction>
</comment>
<dbReference type="GO" id="GO:0009055">
    <property type="term" value="F:electron transfer activity"/>
    <property type="evidence" value="ECO:0007669"/>
    <property type="project" value="UniProtKB-UniRule"/>
</dbReference>
<comment type="catalytic activity">
    <reaction evidence="6">
        <text>2 a quinone + NADH + H(+) = 2 a 1,4-benzosemiquinone + NAD(+)</text>
        <dbReference type="Rhea" id="RHEA:65952"/>
        <dbReference type="ChEBI" id="CHEBI:15378"/>
        <dbReference type="ChEBI" id="CHEBI:57540"/>
        <dbReference type="ChEBI" id="CHEBI:57945"/>
        <dbReference type="ChEBI" id="CHEBI:132124"/>
        <dbReference type="ChEBI" id="CHEBI:134225"/>
    </reaction>
</comment>
<feature type="binding site" evidence="6">
    <location>
        <begin position="23"/>
        <end position="25"/>
    </location>
    <ligand>
        <name>FMN</name>
        <dbReference type="ChEBI" id="CHEBI:58210"/>
    </ligand>
</feature>
<keyword evidence="9" id="KW-1185">Reference proteome</keyword>
<evidence type="ECO:0000256" key="1">
    <source>
        <dbReference type="ARBA" id="ARBA00022630"/>
    </source>
</evidence>
<gene>
    <name evidence="6" type="primary">azoR</name>
    <name evidence="8" type="ordered locus">Dd586_2653</name>
</gene>
<evidence type="ECO:0000256" key="5">
    <source>
        <dbReference type="ARBA" id="ARBA00048542"/>
    </source>
</evidence>
<dbReference type="HOGENOM" id="CLU_088964_0_0_6"/>
<dbReference type="EC" id="1.6.5.-" evidence="6"/>
<feature type="domain" description="Flavodoxin-like fold" evidence="7">
    <location>
        <begin position="3"/>
        <end position="211"/>
    </location>
</feature>
<keyword evidence="4 6" id="KW-0520">NAD</keyword>
<dbReference type="SUPFAM" id="SSF52218">
    <property type="entry name" value="Flavoproteins"/>
    <property type="match status" value="1"/>
</dbReference>
<keyword evidence="1 6" id="KW-0285">Flavoprotein</keyword>
<dbReference type="InterPro" id="IPR050104">
    <property type="entry name" value="FMN-dep_NADH:Q_OxRdtase_AzoR1"/>
</dbReference>
<dbReference type="Gene3D" id="3.40.50.360">
    <property type="match status" value="1"/>
</dbReference>
<comment type="similarity">
    <text evidence="6">Belongs to the azoreductase type 1 family.</text>
</comment>
<comment type="cofactor">
    <cofactor evidence="6">
        <name>FMN</name>
        <dbReference type="ChEBI" id="CHEBI:58210"/>
    </cofactor>
    <text evidence="6">Binds 1 FMN per subunit.</text>
</comment>
<evidence type="ECO:0000259" key="7">
    <source>
        <dbReference type="Pfam" id="PF02525"/>
    </source>
</evidence>